<reference evidence="2" key="1">
    <citation type="journal article" date="2013" name="Nat. Genet.">
        <title>The duck genome and transcriptome provide insight into an avian influenza virus reservoir species.</title>
        <authorList>
            <person name="Huang Y."/>
            <person name="Li Y."/>
            <person name="Burt D.W."/>
            <person name="Chen H."/>
            <person name="Zhang Y."/>
            <person name="Qian W."/>
            <person name="Kim H."/>
            <person name="Gan S."/>
            <person name="Zhao Y."/>
            <person name="Li J."/>
            <person name="Yi K."/>
            <person name="Feng H."/>
            <person name="Zhu P."/>
            <person name="Li B."/>
            <person name="Liu Q."/>
            <person name="Fairley S."/>
            <person name="Magor K.E."/>
            <person name="Du Z."/>
            <person name="Hu X."/>
            <person name="Goodman L."/>
            <person name="Tafer H."/>
            <person name="Vignal A."/>
            <person name="Lee T."/>
            <person name="Kim K.W."/>
            <person name="Sheng Z."/>
            <person name="An Y."/>
            <person name="Searle S."/>
            <person name="Herrero J."/>
            <person name="Groenen M.A."/>
            <person name="Crooijmans R.P."/>
            <person name="Faraut T."/>
            <person name="Cai Q."/>
            <person name="Webster R.G."/>
            <person name="Aldridge J.R."/>
            <person name="Warren W.C."/>
            <person name="Bartschat S."/>
            <person name="Kehr S."/>
            <person name="Marz M."/>
            <person name="Stadler P.F."/>
            <person name="Smith J."/>
            <person name="Kraus R.H."/>
            <person name="Zhao Y."/>
            <person name="Ren L."/>
            <person name="Fei J."/>
            <person name="Morisson M."/>
            <person name="Kaiser P."/>
            <person name="Griffin D.K."/>
            <person name="Rao M."/>
            <person name="Pitel F."/>
            <person name="Wang J."/>
            <person name="Li N."/>
        </authorList>
    </citation>
    <scope>NUCLEOTIDE SEQUENCE [LARGE SCALE GENOMIC DNA]</scope>
</reference>
<keyword evidence="2" id="KW-1185">Reference proteome</keyword>
<dbReference type="Proteomes" id="UP000296049">
    <property type="component" value="Unassembled WGS sequence"/>
</dbReference>
<gene>
    <name evidence="1" type="ORF">Anapl_09614</name>
</gene>
<organism evidence="1 2">
    <name type="scientific">Anas platyrhynchos</name>
    <name type="common">Mallard</name>
    <name type="synonym">Anas boschas</name>
    <dbReference type="NCBI Taxonomy" id="8839"/>
    <lineage>
        <taxon>Eukaryota</taxon>
        <taxon>Metazoa</taxon>
        <taxon>Chordata</taxon>
        <taxon>Craniata</taxon>
        <taxon>Vertebrata</taxon>
        <taxon>Euteleostomi</taxon>
        <taxon>Archelosauria</taxon>
        <taxon>Archosauria</taxon>
        <taxon>Dinosauria</taxon>
        <taxon>Saurischia</taxon>
        <taxon>Theropoda</taxon>
        <taxon>Coelurosauria</taxon>
        <taxon>Aves</taxon>
        <taxon>Neognathae</taxon>
        <taxon>Galloanserae</taxon>
        <taxon>Anseriformes</taxon>
        <taxon>Anatidae</taxon>
        <taxon>Anatinae</taxon>
        <taxon>Anas</taxon>
    </lineage>
</organism>
<accession>R0LE36</accession>
<proteinExistence type="predicted"/>
<name>R0LE36_ANAPL</name>
<protein>
    <submittedName>
        <fullName evidence="1">Uncharacterized protein</fullName>
    </submittedName>
</protein>
<dbReference type="EMBL" id="KB742826">
    <property type="protein sequence ID" value="EOB03894.1"/>
    <property type="molecule type" value="Genomic_DNA"/>
</dbReference>
<dbReference type="AlphaFoldDB" id="R0LE36"/>
<evidence type="ECO:0000313" key="2">
    <source>
        <dbReference type="Proteomes" id="UP000296049"/>
    </source>
</evidence>
<evidence type="ECO:0000313" key="1">
    <source>
        <dbReference type="EMBL" id="EOB03894.1"/>
    </source>
</evidence>
<sequence>MTASSDCTYITVHTEKSCTDWPKACMLLSAPQSSVHQRTGAVLTTQLRVPACTACSPSPHCSTLTLWLFLIFARIYFASSFDPESSMRGLPGYCLPLAARRAALFHLTAISAPAGNGRSTQPRTRACCSSKSRAEQAAQGTATCPEHMVVQAAAIQSLT</sequence>